<evidence type="ECO:0000256" key="1">
    <source>
        <dbReference type="ARBA" id="ARBA00022614"/>
    </source>
</evidence>
<protein>
    <submittedName>
        <fullName evidence="3">AlNc14C26G2604 protein</fullName>
    </submittedName>
</protein>
<reference evidence="3" key="1">
    <citation type="journal article" date="2011" name="PLoS Biol.">
        <title>Gene gain and loss during evolution of obligate parasitism in the white rust pathogen of Arabidopsis thaliana.</title>
        <authorList>
            <person name="Kemen E."/>
            <person name="Gardiner A."/>
            <person name="Schultz-Larsen T."/>
            <person name="Kemen A.C."/>
            <person name="Balmuth A.L."/>
            <person name="Robert-Seilaniantz A."/>
            <person name="Bailey K."/>
            <person name="Holub E."/>
            <person name="Studholme D.J."/>
            <person name="Maclean D."/>
            <person name="Jones J.D."/>
        </authorList>
    </citation>
    <scope>NUCLEOTIDE SEQUENCE</scope>
</reference>
<dbReference type="AlphaFoldDB" id="F0W6W8"/>
<dbReference type="InterPro" id="IPR032675">
    <property type="entry name" value="LRR_dom_sf"/>
</dbReference>
<keyword evidence="2" id="KW-0677">Repeat</keyword>
<dbReference type="InterPro" id="IPR050836">
    <property type="entry name" value="SDS22/Internalin_LRR"/>
</dbReference>
<dbReference type="PANTHER" id="PTHR46652">
    <property type="entry name" value="LEUCINE-RICH REPEAT AND IQ DOMAIN-CONTAINING PROTEIN 1-RELATED"/>
    <property type="match status" value="1"/>
</dbReference>
<sequence>MSVQAFHVVCKKQSGQYDLECILFLDLSKLNLCSVMGLDSCRNLTVLDLSNNLLSSLEDLFSFPYLQSLNLARNQLTTIDDLCDMPMMESLILDQNSISTVDFHELAIKLPRLQKLTFRDNPLGRDINRVLGMILDAKFPKLMLANDTTLAFCKSAEVSEPSLMNGERLTQPELTNFQNAPADLDLEDLIKDSTSNLNGRQSFLVVVSLGNASVWIDSFQRFQKIFIAECDKAAEALQHQNPIPCTTQIEASTYQTTL</sequence>
<evidence type="ECO:0000313" key="3">
    <source>
        <dbReference type="EMBL" id="CCA16863.1"/>
    </source>
</evidence>
<accession>F0W6W8</accession>
<dbReference type="HOGENOM" id="CLU_1079335_0_0_1"/>
<dbReference type="InterPro" id="IPR001611">
    <property type="entry name" value="Leu-rich_rpt"/>
</dbReference>
<reference evidence="3" key="2">
    <citation type="submission" date="2011-02" db="EMBL/GenBank/DDBJ databases">
        <authorList>
            <person name="MacLean D."/>
        </authorList>
    </citation>
    <scope>NUCLEOTIDE SEQUENCE</scope>
</reference>
<proteinExistence type="predicted"/>
<dbReference type="Pfam" id="PF13855">
    <property type="entry name" value="LRR_8"/>
    <property type="match status" value="1"/>
</dbReference>
<gene>
    <name evidence="3" type="primary">AlNc14C26G2604</name>
    <name evidence="3" type="ORF">ALNC14_030060</name>
</gene>
<name>F0W6W8_9STRA</name>
<dbReference type="Gene3D" id="3.80.10.10">
    <property type="entry name" value="Ribonuclease Inhibitor"/>
    <property type="match status" value="1"/>
</dbReference>
<dbReference type="PANTHER" id="PTHR46652:SF3">
    <property type="entry name" value="LEUCINE-RICH REPEAT-CONTAINING PROTEIN 9"/>
    <property type="match status" value="1"/>
</dbReference>
<keyword evidence="1" id="KW-0433">Leucine-rich repeat</keyword>
<dbReference type="PROSITE" id="PS51450">
    <property type="entry name" value="LRR"/>
    <property type="match status" value="2"/>
</dbReference>
<evidence type="ECO:0000256" key="2">
    <source>
        <dbReference type="ARBA" id="ARBA00022737"/>
    </source>
</evidence>
<dbReference type="SUPFAM" id="SSF52075">
    <property type="entry name" value="Outer arm dynein light chain 1"/>
    <property type="match status" value="1"/>
</dbReference>
<organism evidence="3">
    <name type="scientific">Albugo laibachii Nc14</name>
    <dbReference type="NCBI Taxonomy" id="890382"/>
    <lineage>
        <taxon>Eukaryota</taxon>
        <taxon>Sar</taxon>
        <taxon>Stramenopiles</taxon>
        <taxon>Oomycota</taxon>
        <taxon>Peronosporomycetes</taxon>
        <taxon>Albuginales</taxon>
        <taxon>Albuginaceae</taxon>
        <taxon>Albugo</taxon>
    </lineage>
</organism>
<dbReference type="EMBL" id="FR824071">
    <property type="protein sequence ID" value="CCA16863.1"/>
    <property type="molecule type" value="Genomic_DNA"/>
</dbReference>